<sequence length="100" mass="10292">MGVSCWCSGSLCIVANCLRVPCRCPDGLGEFIEPSGSLLQVPRRSGRPSGTVWESPAGTKTVLASLPTVCGSLAGAPEVWKTVCTVWDSLAGAKTVLAPS</sequence>
<keyword evidence="1" id="KW-0732">Signal</keyword>
<proteinExistence type="predicted"/>
<evidence type="ECO:0000313" key="3">
    <source>
        <dbReference type="Proteomes" id="UP000828390"/>
    </source>
</evidence>
<evidence type="ECO:0000313" key="2">
    <source>
        <dbReference type="EMBL" id="KAH3823773.1"/>
    </source>
</evidence>
<dbReference type="Proteomes" id="UP000828390">
    <property type="component" value="Unassembled WGS sequence"/>
</dbReference>
<gene>
    <name evidence="2" type="ORF">DPMN_125595</name>
</gene>
<reference evidence="2" key="2">
    <citation type="submission" date="2020-11" db="EMBL/GenBank/DDBJ databases">
        <authorList>
            <person name="McCartney M.A."/>
            <person name="Auch B."/>
            <person name="Kono T."/>
            <person name="Mallez S."/>
            <person name="Becker A."/>
            <person name="Gohl D.M."/>
            <person name="Silverstein K.A.T."/>
            <person name="Koren S."/>
            <person name="Bechman K.B."/>
            <person name="Herman A."/>
            <person name="Abrahante J.E."/>
            <person name="Garbe J."/>
        </authorList>
    </citation>
    <scope>NUCLEOTIDE SEQUENCE</scope>
    <source>
        <strain evidence="2">Duluth1</strain>
        <tissue evidence="2">Whole animal</tissue>
    </source>
</reference>
<organism evidence="2 3">
    <name type="scientific">Dreissena polymorpha</name>
    <name type="common">Zebra mussel</name>
    <name type="synonym">Mytilus polymorpha</name>
    <dbReference type="NCBI Taxonomy" id="45954"/>
    <lineage>
        <taxon>Eukaryota</taxon>
        <taxon>Metazoa</taxon>
        <taxon>Spiralia</taxon>
        <taxon>Lophotrochozoa</taxon>
        <taxon>Mollusca</taxon>
        <taxon>Bivalvia</taxon>
        <taxon>Autobranchia</taxon>
        <taxon>Heteroconchia</taxon>
        <taxon>Euheterodonta</taxon>
        <taxon>Imparidentia</taxon>
        <taxon>Neoheterodontei</taxon>
        <taxon>Myida</taxon>
        <taxon>Dreissenoidea</taxon>
        <taxon>Dreissenidae</taxon>
        <taxon>Dreissena</taxon>
    </lineage>
</organism>
<name>A0A9D4JXC3_DREPO</name>
<protein>
    <recommendedName>
        <fullName evidence="4">Secreted protein</fullName>
    </recommendedName>
</protein>
<keyword evidence="3" id="KW-1185">Reference proteome</keyword>
<comment type="caution">
    <text evidence="2">The sequence shown here is derived from an EMBL/GenBank/DDBJ whole genome shotgun (WGS) entry which is preliminary data.</text>
</comment>
<evidence type="ECO:0008006" key="4">
    <source>
        <dbReference type="Google" id="ProtNLM"/>
    </source>
</evidence>
<feature type="signal peptide" evidence="1">
    <location>
        <begin position="1"/>
        <end position="17"/>
    </location>
</feature>
<dbReference type="EMBL" id="JAIWYP010000005">
    <property type="protein sequence ID" value="KAH3823773.1"/>
    <property type="molecule type" value="Genomic_DNA"/>
</dbReference>
<dbReference type="AlphaFoldDB" id="A0A9D4JXC3"/>
<evidence type="ECO:0000256" key="1">
    <source>
        <dbReference type="SAM" id="SignalP"/>
    </source>
</evidence>
<reference evidence="2" key="1">
    <citation type="journal article" date="2019" name="bioRxiv">
        <title>The Genome of the Zebra Mussel, Dreissena polymorpha: A Resource for Invasive Species Research.</title>
        <authorList>
            <person name="McCartney M.A."/>
            <person name="Auch B."/>
            <person name="Kono T."/>
            <person name="Mallez S."/>
            <person name="Zhang Y."/>
            <person name="Obille A."/>
            <person name="Becker A."/>
            <person name="Abrahante J.E."/>
            <person name="Garbe J."/>
            <person name="Badalamenti J.P."/>
            <person name="Herman A."/>
            <person name="Mangelson H."/>
            <person name="Liachko I."/>
            <person name="Sullivan S."/>
            <person name="Sone E.D."/>
            <person name="Koren S."/>
            <person name="Silverstein K.A.T."/>
            <person name="Beckman K.B."/>
            <person name="Gohl D.M."/>
        </authorList>
    </citation>
    <scope>NUCLEOTIDE SEQUENCE</scope>
    <source>
        <strain evidence="2">Duluth1</strain>
        <tissue evidence="2">Whole animal</tissue>
    </source>
</reference>
<accession>A0A9D4JXC3</accession>
<feature type="chain" id="PRO_5039724933" description="Secreted protein" evidence="1">
    <location>
        <begin position="18"/>
        <end position="100"/>
    </location>
</feature>